<accession>A0A381QR16</accession>
<reference evidence="1" key="1">
    <citation type="submission" date="2018-05" db="EMBL/GenBank/DDBJ databases">
        <authorList>
            <person name="Lanie J.A."/>
            <person name="Ng W.-L."/>
            <person name="Kazmierczak K.M."/>
            <person name="Andrzejewski T.M."/>
            <person name="Davidsen T.M."/>
            <person name="Wayne K.J."/>
            <person name="Tettelin H."/>
            <person name="Glass J.I."/>
            <person name="Rusch D."/>
            <person name="Podicherti R."/>
            <person name="Tsui H.-C.T."/>
            <person name="Winkler M.E."/>
        </authorList>
    </citation>
    <scope>NUCLEOTIDE SEQUENCE</scope>
</reference>
<gene>
    <name evidence="1" type="ORF">METZ01_LOCUS34248</name>
</gene>
<dbReference type="EMBL" id="UINC01001466">
    <property type="protein sequence ID" value="SUZ81394.1"/>
    <property type="molecule type" value="Genomic_DNA"/>
</dbReference>
<protein>
    <recommendedName>
        <fullName evidence="2">DUF3090 domain-containing protein</fullName>
    </recommendedName>
</protein>
<dbReference type="Pfam" id="PF11290">
    <property type="entry name" value="DUF3090"/>
    <property type="match status" value="1"/>
</dbReference>
<dbReference type="InterPro" id="IPR021441">
    <property type="entry name" value="DUF3090"/>
</dbReference>
<evidence type="ECO:0000313" key="1">
    <source>
        <dbReference type="EMBL" id="SUZ81394.1"/>
    </source>
</evidence>
<organism evidence="1">
    <name type="scientific">marine metagenome</name>
    <dbReference type="NCBI Taxonomy" id="408172"/>
    <lineage>
        <taxon>unclassified sequences</taxon>
        <taxon>metagenomes</taxon>
        <taxon>ecological metagenomes</taxon>
    </lineage>
</organism>
<name>A0A381QR16_9ZZZZ</name>
<evidence type="ECO:0008006" key="2">
    <source>
        <dbReference type="Google" id="ProtNLM"/>
    </source>
</evidence>
<dbReference type="AlphaFoldDB" id="A0A381QR16"/>
<sequence length="166" mass="18286">MERPEIDWDDTDAFTAGTTGPQGRRVFFLQARRAGQVVSLKLEKQQVAGLAEFLHGLMGDLPPIDEPAVEVAETSARFEDPEEADWVVGSLGVTYQQSTDRLVLIAEELLRDEDLVPAQARFPMRRELVAAFIVRARELVAAGRPPCPWCGAPLDPAVDGWCPCVN</sequence>
<proteinExistence type="predicted"/>